<keyword evidence="3" id="KW-1185">Reference proteome</keyword>
<feature type="domain" description="HTH cro/C1-type" evidence="1">
    <location>
        <begin position="10"/>
        <end position="65"/>
    </location>
</feature>
<evidence type="ECO:0000259" key="1">
    <source>
        <dbReference type="PROSITE" id="PS50943"/>
    </source>
</evidence>
<accession>A0A1I1AG63</accession>
<dbReference type="InterPro" id="IPR001387">
    <property type="entry name" value="Cro/C1-type_HTH"/>
</dbReference>
<dbReference type="InterPro" id="IPR043917">
    <property type="entry name" value="DUF5753"/>
</dbReference>
<name>A0A1I1AG63_9PSEU</name>
<dbReference type="GO" id="GO:0003677">
    <property type="term" value="F:DNA binding"/>
    <property type="evidence" value="ECO:0007669"/>
    <property type="project" value="InterPro"/>
</dbReference>
<evidence type="ECO:0000313" key="3">
    <source>
        <dbReference type="Proteomes" id="UP000243799"/>
    </source>
</evidence>
<dbReference type="EMBL" id="FOKG01000009">
    <property type="protein sequence ID" value="SFB36991.1"/>
    <property type="molecule type" value="Genomic_DNA"/>
</dbReference>
<dbReference type="Pfam" id="PF13560">
    <property type="entry name" value="HTH_31"/>
    <property type="match status" value="1"/>
</dbReference>
<evidence type="ECO:0000313" key="2">
    <source>
        <dbReference type="EMBL" id="SFB36991.1"/>
    </source>
</evidence>
<dbReference type="PROSITE" id="PS50943">
    <property type="entry name" value="HTH_CROC1"/>
    <property type="match status" value="1"/>
</dbReference>
<sequence length="287" mass="31677">MRSRELGEGLRRAMEHAQMTGQDAARALGWSQSRVSRVLSGKRGGDDEVEISAFLAVCGVTGAERKRLLGLCHEVGKPGWLQRHGSRLPQQLRTLIDHEDKAVRMGEFQPMVVPGLLQTPEYARALLSGTGTLPPEEIDGRVRARLDRQRVLAPSRGKQFAFFVHEFALRLPAGNSEVMSGQLHHLLRLSVRENISLRVVPVAAGVHAGIAGAFMLMEFPEFRPVVYLDSETATLFLEAPEEISAHRLVLRKLAEIAPDEGQSRELIAGLAITLYPQPEEHDGVAHE</sequence>
<reference evidence="3" key="1">
    <citation type="submission" date="2016-10" db="EMBL/GenBank/DDBJ databases">
        <authorList>
            <person name="Varghese N."/>
            <person name="Submissions S."/>
        </authorList>
    </citation>
    <scope>NUCLEOTIDE SEQUENCE [LARGE SCALE GENOMIC DNA]</scope>
    <source>
        <strain evidence="3">CGMCC 4.3568</strain>
    </source>
</reference>
<dbReference type="SUPFAM" id="SSF47413">
    <property type="entry name" value="lambda repressor-like DNA-binding domains"/>
    <property type="match status" value="1"/>
</dbReference>
<dbReference type="STRING" id="490629.SAMN05216266_109123"/>
<dbReference type="InterPro" id="IPR010982">
    <property type="entry name" value="Lambda_DNA-bd_dom_sf"/>
</dbReference>
<dbReference type="AlphaFoldDB" id="A0A1I1AG63"/>
<dbReference type="Gene3D" id="1.10.260.40">
    <property type="entry name" value="lambda repressor-like DNA-binding domains"/>
    <property type="match status" value="1"/>
</dbReference>
<proteinExistence type="predicted"/>
<protein>
    <submittedName>
        <fullName evidence="2">Helix-turn-helix domain-containing protein</fullName>
    </submittedName>
</protein>
<organism evidence="2 3">
    <name type="scientific">Amycolatopsis marina</name>
    <dbReference type="NCBI Taxonomy" id="490629"/>
    <lineage>
        <taxon>Bacteria</taxon>
        <taxon>Bacillati</taxon>
        <taxon>Actinomycetota</taxon>
        <taxon>Actinomycetes</taxon>
        <taxon>Pseudonocardiales</taxon>
        <taxon>Pseudonocardiaceae</taxon>
        <taxon>Amycolatopsis</taxon>
    </lineage>
</organism>
<dbReference type="SMART" id="SM00530">
    <property type="entry name" value="HTH_XRE"/>
    <property type="match status" value="1"/>
</dbReference>
<gene>
    <name evidence="2" type="ORF">SAMN05216266_109123</name>
</gene>
<dbReference type="Proteomes" id="UP000243799">
    <property type="component" value="Unassembled WGS sequence"/>
</dbReference>
<dbReference type="Pfam" id="PF19054">
    <property type="entry name" value="DUF5753"/>
    <property type="match status" value="1"/>
</dbReference>
<dbReference type="CDD" id="cd00093">
    <property type="entry name" value="HTH_XRE"/>
    <property type="match status" value="1"/>
</dbReference>